<evidence type="ECO:0000256" key="1">
    <source>
        <dbReference type="ARBA" id="ARBA00022801"/>
    </source>
</evidence>
<evidence type="ECO:0000259" key="6">
    <source>
        <dbReference type="PROSITE" id="PS50110"/>
    </source>
</evidence>
<keyword evidence="1 4" id="KW-0378">Hydrolase</keyword>
<sequence length="340" mass="38255">MSKLLIVEDSDLTRNEIKIIALSSGLFNETVTASTGEEGIKQVVKHKPDACVLDLEMPRMGGFTFLKWLMKNHPIPVLIFSSLNTNENIIKALELGAIDFLGKEKSYITSNFKEKFIEKLKILKNSKPRLLEINHKNLESYKIIPEKEKKYKFKLIVIGASTGGPTAIQRILKDIDGKISIPIIICQHMPKNFTPLFANRLNNLVQHYQVSEARHYDKIQENNIYICPGESHLLVSGKKIELMPSKSSDLYTPSIDITIQTAATYYRESLLGIILTGMGKDGLEGAKKLKSERGTLIIESPETCVVYGMPKEIASNNLHNYQLPIDKIGEKIVEISIEKD</sequence>
<dbReference type="InterPro" id="IPR008248">
    <property type="entry name" value="CheB-like"/>
</dbReference>
<dbReference type="Gene3D" id="3.40.50.180">
    <property type="entry name" value="Methylesterase CheB, C-terminal domain"/>
    <property type="match status" value="1"/>
</dbReference>
<dbReference type="PROSITE" id="PS50110">
    <property type="entry name" value="RESPONSE_REGULATORY"/>
    <property type="match status" value="1"/>
</dbReference>
<feature type="active site" evidence="4">
    <location>
        <position position="281"/>
    </location>
</feature>
<dbReference type="NCBIfam" id="NF001965">
    <property type="entry name" value="PRK00742.1"/>
    <property type="match status" value="1"/>
</dbReference>
<comment type="catalytic activity">
    <reaction evidence="3">
        <text>[protein]-L-glutamate 5-O-methyl ester + H2O = L-glutamyl-[protein] + methanol + H(+)</text>
        <dbReference type="Rhea" id="RHEA:23236"/>
        <dbReference type="Rhea" id="RHEA-COMP:10208"/>
        <dbReference type="Rhea" id="RHEA-COMP:10311"/>
        <dbReference type="ChEBI" id="CHEBI:15377"/>
        <dbReference type="ChEBI" id="CHEBI:15378"/>
        <dbReference type="ChEBI" id="CHEBI:17790"/>
        <dbReference type="ChEBI" id="CHEBI:29973"/>
        <dbReference type="ChEBI" id="CHEBI:82795"/>
        <dbReference type="EC" id="3.1.1.61"/>
    </reaction>
</comment>
<keyword evidence="9" id="KW-1185">Reference proteome</keyword>
<dbReference type="CDD" id="cd17541">
    <property type="entry name" value="REC_CheB-like"/>
    <property type="match status" value="1"/>
</dbReference>
<dbReference type="InterPro" id="IPR035909">
    <property type="entry name" value="CheB_C"/>
</dbReference>
<dbReference type="GO" id="GO:0005737">
    <property type="term" value="C:cytoplasm"/>
    <property type="evidence" value="ECO:0007669"/>
    <property type="project" value="InterPro"/>
</dbReference>
<evidence type="ECO:0000313" key="8">
    <source>
        <dbReference type="EMBL" id="BBB32197.1"/>
    </source>
</evidence>
<dbReference type="PIRSF" id="PIRSF000876">
    <property type="entry name" value="RR_chemtxs_CheB"/>
    <property type="match status" value="1"/>
</dbReference>
<dbReference type="InterPro" id="IPR011006">
    <property type="entry name" value="CheY-like_superfamily"/>
</dbReference>
<dbReference type="KEGG" id="thyd:TTHT_0616"/>
<dbReference type="InterPro" id="IPR001789">
    <property type="entry name" value="Sig_transdc_resp-reg_receiver"/>
</dbReference>
<dbReference type="GO" id="GO:0000156">
    <property type="term" value="F:phosphorelay response regulator activity"/>
    <property type="evidence" value="ECO:0007669"/>
    <property type="project" value="InterPro"/>
</dbReference>
<dbReference type="PROSITE" id="PS50122">
    <property type="entry name" value="CHEB"/>
    <property type="match status" value="1"/>
</dbReference>
<evidence type="ECO:0000259" key="7">
    <source>
        <dbReference type="PROSITE" id="PS50122"/>
    </source>
</evidence>
<feature type="domain" description="Response regulatory" evidence="6">
    <location>
        <begin position="3"/>
        <end position="118"/>
    </location>
</feature>
<dbReference type="SMART" id="SM00448">
    <property type="entry name" value="REC"/>
    <property type="match status" value="1"/>
</dbReference>
<dbReference type="SUPFAM" id="SSF52172">
    <property type="entry name" value="CheY-like"/>
    <property type="match status" value="1"/>
</dbReference>
<dbReference type="Pfam" id="PF01339">
    <property type="entry name" value="CheB_methylest"/>
    <property type="match status" value="1"/>
</dbReference>
<evidence type="ECO:0000256" key="4">
    <source>
        <dbReference type="PROSITE-ProRule" id="PRU00050"/>
    </source>
</evidence>
<evidence type="ECO:0000256" key="3">
    <source>
        <dbReference type="ARBA" id="ARBA00048267"/>
    </source>
</evidence>
<keyword evidence="5" id="KW-0597">Phosphoprotein</keyword>
<dbReference type="GO" id="GO:0006935">
    <property type="term" value="P:chemotaxis"/>
    <property type="evidence" value="ECO:0007669"/>
    <property type="project" value="UniProtKB-UniRule"/>
</dbReference>
<dbReference type="PANTHER" id="PTHR42872:SF3">
    <property type="entry name" value="PROTEIN-GLUTAMATE METHYLESTERASE_PROTEIN-GLUTAMINE GLUTAMINASE 1"/>
    <property type="match status" value="1"/>
</dbReference>
<gene>
    <name evidence="8" type="primary">cheB</name>
    <name evidence="8" type="ORF">TTHT_0616</name>
</gene>
<organism evidence="8 9">
    <name type="scientific">Thermotomaculum hydrothermale</name>
    <dbReference type="NCBI Taxonomy" id="981385"/>
    <lineage>
        <taxon>Bacteria</taxon>
        <taxon>Pseudomonadati</taxon>
        <taxon>Acidobacteriota</taxon>
        <taxon>Holophagae</taxon>
        <taxon>Thermotomaculales</taxon>
        <taxon>Thermotomaculaceae</taxon>
        <taxon>Thermotomaculum</taxon>
    </lineage>
</organism>
<dbReference type="EC" id="3.1.1.61" evidence="2"/>
<dbReference type="GO" id="GO:0008984">
    <property type="term" value="F:protein-glutamate methylesterase activity"/>
    <property type="evidence" value="ECO:0007669"/>
    <property type="project" value="UniProtKB-EC"/>
</dbReference>
<name>A0A7R6PLA3_9BACT</name>
<dbReference type="Pfam" id="PF00072">
    <property type="entry name" value="Response_reg"/>
    <property type="match status" value="1"/>
</dbReference>
<keyword evidence="4" id="KW-0145">Chemotaxis</keyword>
<evidence type="ECO:0000313" key="9">
    <source>
        <dbReference type="Proteomes" id="UP000595564"/>
    </source>
</evidence>
<dbReference type="AlphaFoldDB" id="A0A7R6PLA3"/>
<evidence type="ECO:0000256" key="5">
    <source>
        <dbReference type="PROSITE-ProRule" id="PRU00169"/>
    </source>
</evidence>
<dbReference type="PANTHER" id="PTHR42872">
    <property type="entry name" value="PROTEIN-GLUTAMATE METHYLESTERASE/PROTEIN-GLUTAMINE GLUTAMINASE"/>
    <property type="match status" value="1"/>
</dbReference>
<dbReference type="SUPFAM" id="SSF52738">
    <property type="entry name" value="Methylesterase CheB, C-terminal domain"/>
    <property type="match status" value="1"/>
</dbReference>
<dbReference type="CDD" id="cd16432">
    <property type="entry name" value="CheB_Rec"/>
    <property type="match status" value="1"/>
</dbReference>
<feature type="active site" evidence="4">
    <location>
        <position position="161"/>
    </location>
</feature>
<accession>A0A7R6PLA3</accession>
<dbReference type="InterPro" id="IPR000673">
    <property type="entry name" value="Sig_transdc_resp-reg_Me-estase"/>
</dbReference>
<feature type="active site" evidence="4">
    <location>
        <position position="188"/>
    </location>
</feature>
<reference evidence="8 9" key="1">
    <citation type="journal article" date="2012" name="Extremophiles">
        <title>Thermotomaculum hydrothermale gen. nov., sp. nov., a novel heterotrophic thermophile within the phylum Acidobacteria from a deep-sea hydrothermal vent chimney in the Southern Okinawa Trough.</title>
        <authorList>
            <person name="Izumi H."/>
            <person name="Nunoura T."/>
            <person name="Miyazaki M."/>
            <person name="Mino S."/>
            <person name="Toki T."/>
            <person name="Takai K."/>
            <person name="Sako Y."/>
            <person name="Sawabe T."/>
            <person name="Nakagawa S."/>
        </authorList>
    </citation>
    <scope>NUCLEOTIDE SEQUENCE [LARGE SCALE GENOMIC DNA]</scope>
    <source>
        <strain evidence="8 9">AC55</strain>
    </source>
</reference>
<proteinExistence type="predicted"/>
<dbReference type="EMBL" id="AP017470">
    <property type="protein sequence ID" value="BBB32197.1"/>
    <property type="molecule type" value="Genomic_DNA"/>
</dbReference>
<dbReference type="RefSeq" id="WP_201328536.1">
    <property type="nucleotide sequence ID" value="NZ_AP017470.1"/>
</dbReference>
<protein>
    <recommendedName>
        <fullName evidence="2">protein-glutamate methylesterase</fullName>
        <ecNumber evidence="2">3.1.1.61</ecNumber>
    </recommendedName>
</protein>
<dbReference type="Gene3D" id="3.40.50.2300">
    <property type="match status" value="1"/>
</dbReference>
<feature type="modified residue" description="4-aspartylphosphate" evidence="5">
    <location>
        <position position="54"/>
    </location>
</feature>
<dbReference type="Proteomes" id="UP000595564">
    <property type="component" value="Chromosome"/>
</dbReference>
<feature type="domain" description="CheB-type methylesterase" evidence="7">
    <location>
        <begin position="154"/>
        <end position="334"/>
    </location>
</feature>
<evidence type="ECO:0000256" key="2">
    <source>
        <dbReference type="ARBA" id="ARBA00039140"/>
    </source>
</evidence>